<evidence type="ECO:0000259" key="1">
    <source>
        <dbReference type="Pfam" id="PF06938"/>
    </source>
</evidence>
<keyword evidence="4" id="KW-1185">Reference proteome</keyword>
<organism evidence="3 4">
    <name type="scientific">Colwellia echini</name>
    <dbReference type="NCBI Taxonomy" id="1982103"/>
    <lineage>
        <taxon>Bacteria</taxon>
        <taxon>Pseudomonadati</taxon>
        <taxon>Pseudomonadota</taxon>
        <taxon>Gammaproteobacteria</taxon>
        <taxon>Alteromonadales</taxon>
        <taxon>Colwelliaceae</taxon>
        <taxon>Colwellia</taxon>
    </lineage>
</organism>
<evidence type="ECO:0000313" key="4">
    <source>
        <dbReference type="Proteomes" id="UP000815846"/>
    </source>
</evidence>
<dbReference type="Pfam" id="PF21028">
    <property type="entry name" value="DUF1285_C"/>
    <property type="match status" value="1"/>
</dbReference>
<dbReference type="EMBL" id="PJAI02000001">
    <property type="protein sequence ID" value="TYK67087.1"/>
    <property type="molecule type" value="Genomic_DNA"/>
</dbReference>
<dbReference type="RefSeq" id="WP_101343238.1">
    <property type="nucleotide sequence ID" value="NZ_PJAI02000001.1"/>
</dbReference>
<dbReference type="PIRSF" id="PIRSF029557">
    <property type="entry name" value="UCP029557"/>
    <property type="match status" value="1"/>
</dbReference>
<feature type="domain" description="DUF1285" evidence="2">
    <location>
        <begin position="108"/>
        <end position="188"/>
    </location>
</feature>
<comment type="caution">
    <text evidence="3">The sequence shown here is derived from an EMBL/GenBank/DDBJ whole genome shotgun (WGS) entry which is preliminary data.</text>
</comment>
<dbReference type="Pfam" id="PF06938">
    <property type="entry name" value="DUF1285_N"/>
    <property type="match status" value="1"/>
</dbReference>
<reference evidence="3 4" key="1">
    <citation type="submission" date="2019-08" db="EMBL/GenBank/DDBJ databases">
        <title>Microbe sample from Colwellia echini.</title>
        <authorList>
            <person name="Christiansen L."/>
            <person name="Pathiraja D."/>
            <person name="Schultz-Johansen M."/>
            <person name="Choi I.-G."/>
            <person name="Stougaard P."/>
        </authorList>
    </citation>
    <scope>NUCLEOTIDE SEQUENCE [LARGE SCALE GENOMIC DNA]</scope>
    <source>
        <strain evidence="3 4">A3</strain>
    </source>
</reference>
<name>A0ABY3N1H9_9GAMM</name>
<dbReference type="InterPro" id="IPR023361">
    <property type="entry name" value="DUF1285_beta_roll_sf"/>
</dbReference>
<dbReference type="Gene3D" id="3.10.540.10">
    <property type="entry name" value="duf1285 like domain"/>
    <property type="match status" value="1"/>
</dbReference>
<accession>A0ABY3N1H9</accession>
<proteinExistence type="predicted"/>
<evidence type="ECO:0000259" key="2">
    <source>
        <dbReference type="Pfam" id="PF21028"/>
    </source>
</evidence>
<dbReference type="Proteomes" id="UP000815846">
    <property type="component" value="Unassembled WGS sequence"/>
</dbReference>
<dbReference type="InterPro" id="IPR048342">
    <property type="entry name" value="DUF1285_C"/>
</dbReference>
<feature type="domain" description="DUF1285" evidence="1">
    <location>
        <begin position="18"/>
        <end position="88"/>
    </location>
</feature>
<dbReference type="InterPro" id="IPR048341">
    <property type="entry name" value="DUF1285_N"/>
</dbReference>
<dbReference type="InterPro" id="IPR010707">
    <property type="entry name" value="DUF1285"/>
</dbReference>
<evidence type="ECO:0000313" key="3">
    <source>
        <dbReference type="EMBL" id="TYK67087.1"/>
    </source>
</evidence>
<protein>
    <submittedName>
        <fullName evidence="3">DUF1285 domain-containing protein</fullName>
    </submittedName>
</protein>
<gene>
    <name evidence="3" type="ORF">CWS31_000680</name>
</gene>
<sequence>MSLEQITRQLNEHSKGLPPVELWNPPYCGEIDITIKTNGDWFYNGTIFKRLPLVKLFASVLIKEVEDSSEAYFLVTPVEKVKISVEEAPFVLTQWCWLDDGLTVDEEKSHNNSRKMKVSTNLGDEFLLDAEHPLTINENGDLYVTVRRNLTAKVHRNIYYQWAEIASEQQTEKGTELVINSSGCTFSLGVITES</sequence>
<dbReference type="Gene3D" id="2.30.270.10">
    <property type="entry name" value="duf1285 protein"/>
    <property type="match status" value="1"/>
</dbReference>